<proteinExistence type="predicted"/>
<dbReference type="AlphaFoldDB" id="A0A182V936"/>
<keyword evidence="1" id="KW-1133">Transmembrane helix</keyword>
<accession>A0A182V936</accession>
<reference evidence="2" key="1">
    <citation type="submission" date="2020-05" db="UniProtKB">
        <authorList>
            <consortium name="EnsemblMetazoa"/>
        </authorList>
    </citation>
    <scope>IDENTIFICATION</scope>
    <source>
        <strain evidence="2">MAF</strain>
    </source>
</reference>
<keyword evidence="1" id="KW-0472">Membrane</keyword>
<dbReference type="EnsemblMetazoa" id="AMEM010957-RA">
    <property type="protein sequence ID" value="AMEM010957-PA"/>
    <property type="gene ID" value="AMEM010957"/>
</dbReference>
<dbReference type="Proteomes" id="UP000075903">
    <property type="component" value="Unassembled WGS sequence"/>
</dbReference>
<name>A0A182V936_ANOME</name>
<dbReference type="VEuPathDB" id="VectorBase:AMEM010957"/>
<keyword evidence="3" id="KW-1185">Reference proteome</keyword>
<organism evidence="2 3">
    <name type="scientific">Anopheles merus</name>
    <name type="common">Mosquito</name>
    <dbReference type="NCBI Taxonomy" id="30066"/>
    <lineage>
        <taxon>Eukaryota</taxon>
        <taxon>Metazoa</taxon>
        <taxon>Ecdysozoa</taxon>
        <taxon>Arthropoda</taxon>
        <taxon>Hexapoda</taxon>
        <taxon>Insecta</taxon>
        <taxon>Pterygota</taxon>
        <taxon>Neoptera</taxon>
        <taxon>Endopterygota</taxon>
        <taxon>Diptera</taxon>
        <taxon>Nematocera</taxon>
        <taxon>Culicoidea</taxon>
        <taxon>Culicidae</taxon>
        <taxon>Anophelinae</taxon>
        <taxon>Anopheles</taxon>
    </lineage>
</organism>
<keyword evidence="1" id="KW-0812">Transmembrane</keyword>
<protein>
    <submittedName>
        <fullName evidence="2">Uncharacterized protein</fullName>
    </submittedName>
</protein>
<evidence type="ECO:0000313" key="3">
    <source>
        <dbReference type="Proteomes" id="UP000075903"/>
    </source>
</evidence>
<sequence>MDTASPSSDVSPARYWSSISASSFVFSATFCSSASRRLFICVRRSSSRYRFCISRFAFSKFSGLPLAISCFSFCCSLSSIWPPRSSRWRAGGPRMITFCCDRCWIPCVASRLYASCILSQSHGSYLFVQVPLIDN</sequence>
<feature type="transmembrane region" description="Helical" evidence="1">
    <location>
        <begin position="15"/>
        <end position="35"/>
    </location>
</feature>
<evidence type="ECO:0000313" key="2">
    <source>
        <dbReference type="EnsemblMetazoa" id="AMEM010957-PA"/>
    </source>
</evidence>
<evidence type="ECO:0000256" key="1">
    <source>
        <dbReference type="SAM" id="Phobius"/>
    </source>
</evidence>